<evidence type="ECO:0000256" key="2">
    <source>
        <dbReference type="ARBA" id="ARBA00022679"/>
    </source>
</evidence>
<keyword evidence="2 5" id="KW-0808">Transferase</keyword>
<evidence type="ECO:0000256" key="3">
    <source>
        <dbReference type="ARBA" id="ARBA00022691"/>
    </source>
</evidence>
<name>A0A238XY25_HALVU</name>
<dbReference type="Pfam" id="PF08241">
    <property type="entry name" value="Methyltransf_11"/>
    <property type="match status" value="1"/>
</dbReference>
<feature type="domain" description="Methyltransferase type 11" evidence="4">
    <location>
        <begin position="42"/>
        <end position="133"/>
    </location>
</feature>
<organism evidence="5 6">
    <name type="scientific">Halorubrum vacuolatum</name>
    <name type="common">Natronobacterium vacuolatum</name>
    <dbReference type="NCBI Taxonomy" id="63740"/>
    <lineage>
        <taxon>Archaea</taxon>
        <taxon>Methanobacteriati</taxon>
        <taxon>Methanobacteriota</taxon>
        <taxon>Stenosarchaea group</taxon>
        <taxon>Halobacteria</taxon>
        <taxon>Halobacteriales</taxon>
        <taxon>Haloferacaceae</taxon>
        <taxon>Halorubrum</taxon>
    </lineage>
</organism>
<dbReference type="EMBL" id="FZNQ01000025">
    <property type="protein sequence ID" value="SNR63817.1"/>
    <property type="molecule type" value="Genomic_DNA"/>
</dbReference>
<dbReference type="GO" id="GO:0008757">
    <property type="term" value="F:S-adenosylmethionine-dependent methyltransferase activity"/>
    <property type="evidence" value="ECO:0007669"/>
    <property type="project" value="InterPro"/>
</dbReference>
<dbReference type="AlphaFoldDB" id="A0A238XY25"/>
<keyword evidence="3" id="KW-0949">S-adenosyl-L-methionine</keyword>
<evidence type="ECO:0000259" key="4">
    <source>
        <dbReference type="Pfam" id="PF08241"/>
    </source>
</evidence>
<dbReference type="SUPFAM" id="SSF53335">
    <property type="entry name" value="S-adenosyl-L-methionine-dependent methyltransferases"/>
    <property type="match status" value="1"/>
</dbReference>
<dbReference type="InterPro" id="IPR023576">
    <property type="entry name" value="UbiE/COQ5_MeTrFase_CS"/>
</dbReference>
<dbReference type="GO" id="GO:0032259">
    <property type="term" value="P:methylation"/>
    <property type="evidence" value="ECO:0007669"/>
    <property type="project" value="UniProtKB-KW"/>
</dbReference>
<dbReference type="Gene3D" id="3.40.50.150">
    <property type="entry name" value="Vaccinia Virus protein VP39"/>
    <property type="match status" value="1"/>
</dbReference>
<sequence>MGFHTFDPERADRLEDPERYRFCSREELLGSLGPEAGETVADLGSGTGFFTDEVAPYVETLYAVDLQAEMHDIYREKGVPESVEFVTSDIADLPFADDELDAAFSTMTYHEFATPESLAEVERVIRPGGTFVVIDWSADGEGESGPPREERYGIDDAVTGFEDAGIGVVRAEDRPETFLVVGRPGR</sequence>
<dbReference type="RefSeq" id="WP_089385835.1">
    <property type="nucleotide sequence ID" value="NZ_FZNQ01000025.1"/>
</dbReference>
<keyword evidence="1 5" id="KW-0489">Methyltransferase</keyword>
<dbReference type="CDD" id="cd02440">
    <property type="entry name" value="AdoMet_MTases"/>
    <property type="match status" value="1"/>
</dbReference>
<dbReference type="PROSITE" id="PS01184">
    <property type="entry name" value="UBIE_2"/>
    <property type="match status" value="1"/>
</dbReference>
<accession>A0A238XY25</accession>
<evidence type="ECO:0000313" key="6">
    <source>
        <dbReference type="Proteomes" id="UP000198397"/>
    </source>
</evidence>
<dbReference type="PANTHER" id="PTHR43591">
    <property type="entry name" value="METHYLTRANSFERASE"/>
    <property type="match status" value="1"/>
</dbReference>
<gene>
    <name evidence="5" type="ORF">SAMN06264855_12528</name>
</gene>
<evidence type="ECO:0000313" key="5">
    <source>
        <dbReference type="EMBL" id="SNR63817.1"/>
    </source>
</evidence>
<dbReference type="InterPro" id="IPR013216">
    <property type="entry name" value="Methyltransf_11"/>
</dbReference>
<evidence type="ECO:0000256" key="1">
    <source>
        <dbReference type="ARBA" id="ARBA00022603"/>
    </source>
</evidence>
<dbReference type="InterPro" id="IPR029063">
    <property type="entry name" value="SAM-dependent_MTases_sf"/>
</dbReference>
<dbReference type="OrthoDB" id="302307at2157"/>
<reference evidence="5 6" key="1">
    <citation type="submission" date="2017-06" db="EMBL/GenBank/DDBJ databases">
        <authorList>
            <person name="Kim H.J."/>
            <person name="Triplett B.A."/>
        </authorList>
    </citation>
    <scope>NUCLEOTIDE SEQUENCE [LARGE SCALE GENOMIC DNA]</scope>
    <source>
        <strain evidence="5 6">DSM 8800</strain>
    </source>
</reference>
<protein>
    <submittedName>
        <fullName evidence="5">Methyltransferase domain-containing protein</fullName>
    </submittedName>
</protein>
<proteinExistence type="predicted"/>
<keyword evidence="6" id="KW-1185">Reference proteome</keyword>
<dbReference type="Proteomes" id="UP000198397">
    <property type="component" value="Unassembled WGS sequence"/>
</dbReference>